<accession>A0A8K0KM58</accession>
<proteinExistence type="predicted"/>
<dbReference type="Gene3D" id="3.60.10.10">
    <property type="entry name" value="Endonuclease/exonuclease/phosphatase"/>
    <property type="match status" value="1"/>
</dbReference>
<organism evidence="1 2">
    <name type="scientific">Ladona fulva</name>
    <name type="common">Scarce chaser dragonfly</name>
    <name type="synonym">Libellula fulva</name>
    <dbReference type="NCBI Taxonomy" id="123851"/>
    <lineage>
        <taxon>Eukaryota</taxon>
        <taxon>Metazoa</taxon>
        <taxon>Ecdysozoa</taxon>
        <taxon>Arthropoda</taxon>
        <taxon>Hexapoda</taxon>
        <taxon>Insecta</taxon>
        <taxon>Pterygota</taxon>
        <taxon>Palaeoptera</taxon>
        <taxon>Odonata</taxon>
        <taxon>Epiprocta</taxon>
        <taxon>Anisoptera</taxon>
        <taxon>Libelluloidea</taxon>
        <taxon>Libellulidae</taxon>
        <taxon>Ladona</taxon>
    </lineage>
</organism>
<reference evidence="1" key="2">
    <citation type="submission" date="2017-10" db="EMBL/GenBank/DDBJ databases">
        <title>Ladona fulva Genome sequencing and assembly.</title>
        <authorList>
            <person name="Murali S."/>
            <person name="Richards S."/>
            <person name="Bandaranaike D."/>
            <person name="Bellair M."/>
            <person name="Blankenburg K."/>
            <person name="Chao H."/>
            <person name="Dinh H."/>
            <person name="Doddapaneni H."/>
            <person name="Dugan-Rocha S."/>
            <person name="Elkadiri S."/>
            <person name="Gnanaolivu R."/>
            <person name="Hernandez B."/>
            <person name="Skinner E."/>
            <person name="Javaid M."/>
            <person name="Lee S."/>
            <person name="Li M."/>
            <person name="Ming W."/>
            <person name="Munidasa M."/>
            <person name="Muniz J."/>
            <person name="Nguyen L."/>
            <person name="Hughes D."/>
            <person name="Osuji N."/>
            <person name="Pu L.-L."/>
            <person name="Puazo M."/>
            <person name="Qu C."/>
            <person name="Quiroz J."/>
            <person name="Raj R."/>
            <person name="Weissenberger G."/>
            <person name="Xin Y."/>
            <person name="Zou X."/>
            <person name="Han Y."/>
            <person name="Worley K."/>
            <person name="Muzny D."/>
            <person name="Gibbs R."/>
        </authorList>
    </citation>
    <scope>NUCLEOTIDE SEQUENCE</scope>
    <source>
        <strain evidence="1">Sampled in the wild</strain>
    </source>
</reference>
<evidence type="ECO:0000313" key="2">
    <source>
        <dbReference type="Proteomes" id="UP000792457"/>
    </source>
</evidence>
<comment type="caution">
    <text evidence="1">The sequence shown here is derived from an EMBL/GenBank/DDBJ whole genome shotgun (WGS) entry which is preliminary data.</text>
</comment>
<dbReference type="EMBL" id="KZ308844">
    <property type="protein sequence ID" value="KAG8234778.1"/>
    <property type="molecule type" value="Genomic_DNA"/>
</dbReference>
<dbReference type="InterPro" id="IPR036691">
    <property type="entry name" value="Endo/exonu/phosph_ase_sf"/>
</dbReference>
<reference evidence="1" key="1">
    <citation type="submission" date="2013-04" db="EMBL/GenBank/DDBJ databases">
        <authorList>
            <person name="Qu J."/>
            <person name="Murali S.C."/>
            <person name="Bandaranaike D."/>
            <person name="Bellair M."/>
            <person name="Blankenburg K."/>
            <person name="Chao H."/>
            <person name="Dinh H."/>
            <person name="Doddapaneni H."/>
            <person name="Downs B."/>
            <person name="Dugan-Rocha S."/>
            <person name="Elkadiri S."/>
            <person name="Gnanaolivu R.D."/>
            <person name="Hernandez B."/>
            <person name="Javaid M."/>
            <person name="Jayaseelan J.C."/>
            <person name="Lee S."/>
            <person name="Li M."/>
            <person name="Ming W."/>
            <person name="Munidasa M."/>
            <person name="Muniz J."/>
            <person name="Nguyen L."/>
            <person name="Ongeri F."/>
            <person name="Osuji N."/>
            <person name="Pu L.-L."/>
            <person name="Puazo M."/>
            <person name="Qu C."/>
            <person name="Quiroz J."/>
            <person name="Raj R."/>
            <person name="Weissenberger G."/>
            <person name="Xin Y."/>
            <person name="Zou X."/>
            <person name="Han Y."/>
            <person name="Richards S."/>
            <person name="Worley K."/>
            <person name="Muzny D."/>
            <person name="Gibbs R."/>
        </authorList>
    </citation>
    <scope>NUCLEOTIDE SEQUENCE</scope>
    <source>
        <strain evidence="1">Sampled in the wild</strain>
    </source>
</reference>
<protein>
    <submittedName>
        <fullName evidence="1">Uncharacterized protein</fullName>
    </submittedName>
</protein>
<evidence type="ECO:0000313" key="1">
    <source>
        <dbReference type="EMBL" id="KAG8234778.1"/>
    </source>
</evidence>
<gene>
    <name evidence="1" type="ORF">J437_LFUL006610</name>
</gene>
<sequence length="102" mass="11442">MPTTNQEEDQLEEAYEKLANTLYGIKGDANLFVMGDWNAVVGEGVDGRVVGPYGLGARNERGDRLVEFCTNHHLVVKWMNDYGLKLKVDQQCCNGQMMSMNL</sequence>
<name>A0A8K0KM58_LADFU</name>
<dbReference type="Proteomes" id="UP000792457">
    <property type="component" value="Unassembled WGS sequence"/>
</dbReference>
<dbReference type="OrthoDB" id="425681at2759"/>
<dbReference type="AlphaFoldDB" id="A0A8K0KM58"/>
<keyword evidence="2" id="KW-1185">Reference proteome</keyword>